<keyword evidence="10" id="KW-1185">Reference proteome</keyword>
<proteinExistence type="inferred from homology"/>
<sequence>MKTMNYEQIRLIRGVDSNILFDGANGDLYFLDDTTAKLLQFYMDKYYYFINDEEFITAMKDVKIIDKEFDINEIESIFENRKNTSEKLDSIYRQLNELEKYSSLSINVSEKCNFDCIYCFGDGGNYGRKESLMSWEVAKKIIDHWIENINPKTKIYYVNFFGGEPFLNIELIEKVVSYLNSIEKLKRKIQYIVTTNGSIFNTKIRNLLNSNNFEISISIDGLYFIHNKNRPDKSRMDTFDNVLINYHKFSKCAKSLSAQITVNKKDIKYLFDSVNYLWSKGVKRIYINLVFDENVIYDECDFIDYNLQLDKLLKVTFDNLKNNRDNIYCNIYDLAKKYIKRDFL</sequence>
<gene>
    <name evidence="9" type="ORF">O6R05_05175</name>
</gene>
<dbReference type="SUPFAM" id="SSF102114">
    <property type="entry name" value="Radical SAM enzymes"/>
    <property type="match status" value="1"/>
</dbReference>
<dbReference type="CDD" id="cd01335">
    <property type="entry name" value="Radical_SAM"/>
    <property type="match status" value="1"/>
</dbReference>
<dbReference type="Proteomes" id="UP001210339">
    <property type="component" value="Chromosome"/>
</dbReference>
<dbReference type="InterPro" id="IPR023867">
    <property type="entry name" value="Sulphatase_maturase_rSAM"/>
</dbReference>
<evidence type="ECO:0000259" key="8">
    <source>
        <dbReference type="PROSITE" id="PS51918"/>
    </source>
</evidence>
<dbReference type="Pfam" id="PF04055">
    <property type="entry name" value="Radical_SAM"/>
    <property type="match status" value="1"/>
</dbReference>
<dbReference type="PROSITE" id="PS01305">
    <property type="entry name" value="MOAA_NIFB_PQQE"/>
    <property type="match status" value="1"/>
</dbReference>
<dbReference type="PROSITE" id="PS51918">
    <property type="entry name" value="RADICAL_SAM"/>
    <property type="match status" value="1"/>
</dbReference>
<name>A0ABY7QTC9_9FIRM</name>
<dbReference type="SFLD" id="SFLDG01386">
    <property type="entry name" value="main_SPASM_domain-containing"/>
    <property type="match status" value="1"/>
</dbReference>
<organism evidence="9 10">
    <name type="scientific">Peptoniphilus equinus</name>
    <dbReference type="NCBI Taxonomy" id="3016343"/>
    <lineage>
        <taxon>Bacteria</taxon>
        <taxon>Bacillati</taxon>
        <taxon>Bacillota</taxon>
        <taxon>Tissierellia</taxon>
        <taxon>Tissierellales</taxon>
        <taxon>Peptoniphilaceae</taxon>
        <taxon>Peptoniphilus</taxon>
    </lineage>
</organism>
<evidence type="ECO:0000256" key="6">
    <source>
        <dbReference type="ARBA" id="ARBA00023014"/>
    </source>
</evidence>
<dbReference type="InterPro" id="IPR058240">
    <property type="entry name" value="rSAM_sf"/>
</dbReference>
<dbReference type="InterPro" id="IPR000385">
    <property type="entry name" value="MoaA_NifB_PqqE_Fe-S-bd_CS"/>
</dbReference>
<dbReference type="RefSeq" id="WP_271190935.1">
    <property type="nucleotide sequence ID" value="NZ_CP115667.1"/>
</dbReference>
<reference evidence="9 10" key="1">
    <citation type="submission" date="2023-01" db="EMBL/GenBank/DDBJ databases">
        <authorList>
            <person name="Lee S.H."/>
            <person name="Jung H.S."/>
            <person name="Yun J.U."/>
        </authorList>
    </citation>
    <scope>NUCLEOTIDE SEQUENCE [LARGE SCALE GENOMIC DNA]</scope>
    <source>
        <strain evidence="9 10">CBA3646</strain>
    </source>
</reference>
<keyword evidence="5" id="KW-0408">Iron</keyword>
<dbReference type="SFLD" id="SFLDG01067">
    <property type="entry name" value="SPASM/twitch_domain_containing"/>
    <property type="match status" value="1"/>
</dbReference>
<evidence type="ECO:0000313" key="10">
    <source>
        <dbReference type="Proteomes" id="UP001210339"/>
    </source>
</evidence>
<evidence type="ECO:0000256" key="7">
    <source>
        <dbReference type="ARBA" id="ARBA00023601"/>
    </source>
</evidence>
<comment type="similarity">
    <text evidence="7">Belongs to the radical SAM superfamily. Anaerobic sulfatase-maturating enzyme family.</text>
</comment>
<dbReference type="PANTHER" id="PTHR43273">
    <property type="entry name" value="ANAEROBIC SULFATASE-MATURATING ENZYME HOMOLOG ASLB-RELATED"/>
    <property type="match status" value="1"/>
</dbReference>
<evidence type="ECO:0000313" key="9">
    <source>
        <dbReference type="EMBL" id="WBW49403.1"/>
    </source>
</evidence>
<evidence type="ECO:0000256" key="1">
    <source>
        <dbReference type="ARBA" id="ARBA00001966"/>
    </source>
</evidence>
<dbReference type="SFLD" id="SFLDG01384">
    <property type="entry name" value="thioether_bond_formation_requi"/>
    <property type="match status" value="1"/>
</dbReference>
<evidence type="ECO:0000256" key="3">
    <source>
        <dbReference type="ARBA" id="ARBA00022691"/>
    </source>
</evidence>
<accession>A0ABY7QTC9</accession>
<dbReference type="InterPro" id="IPR013785">
    <property type="entry name" value="Aldolase_TIM"/>
</dbReference>
<keyword evidence="6" id="KW-0411">Iron-sulfur</keyword>
<dbReference type="PANTHER" id="PTHR43273:SF3">
    <property type="entry name" value="ANAEROBIC SULFATASE-MATURATING ENZYME HOMOLOG ASLB-RELATED"/>
    <property type="match status" value="1"/>
</dbReference>
<keyword evidence="4" id="KW-0479">Metal-binding</keyword>
<dbReference type="EMBL" id="CP115667">
    <property type="protein sequence ID" value="WBW49403.1"/>
    <property type="molecule type" value="Genomic_DNA"/>
</dbReference>
<keyword evidence="3" id="KW-0949">S-adenosyl-L-methionine</keyword>
<dbReference type="SFLD" id="SFLDS00029">
    <property type="entry name" value="Radical_SAM"/>
    <property type="match status" value="1"/>
</dbReference>
<evidence type="ECO:0000256" key="2">
    <source>
        <dbReference type="ARBA" id="ARBA00022485"/>
    </source>
</evidence>
<evidence type="ECO:0000256" key="4">
    <source>
        <dbReference type="ARBA" id="ARBA00022723"/>
    </source>
</evidence>
<protein>
    <submittedName>
        <fullName evidence="9">4Fe-4S cluster-binding domain-containing protein</fullName>
    </submittedName>
</protein>
<dbReference type="InterPro" id="IPR007197">
    <property type="entry name" value="rSAM"/>
</dbReference>
<keyword evidence="2" id="KW-0004">4Fe-4S</keyword>
<comment type="cofactor">
    <cofactor evidence="1">
        <name>[4Fe-4S] cluster</name>
        <dbReference type="ChEBI" id="CHEBI:49883"/>
    </cofactor>
</comment>
<feature type="domain" description="Radical SAM core" evidence="8">
    <location>
        <begin position="98"/>
        <end position="322"/>
    </location>
</feature>
<evidence type="ECO:0000256" key="5">
    <source>
        <dbReference type="ARBA" id="ARBA00023004"/>
    </source>
</evidence>
<dbReference type="Gene3D" id="3.20.20.70">
    <property type="entry name" value="Aldolase class I"/>
    <property type="match status" value="1"/>
</dbReference>